<organism evidence="3 4">
    <name type="scientific">Muraenolepis orangiensis</name>
    <name type="common">Patagonian moray cod</name>
    <dbReference type="NCBI Taxonomy" id="630683"/>
    <lineage>
        <taxon>Eukaryota</taxon>
        <taxon>Metazoa</taxon>
        <taxon>Chordata</taxon>
        <taxon>Craniata</taxon>
        <taxon>Vertebrata</taxon>
        <taxon>Euteleostomi</taxon>
        <taxon>Actinopterygii</taxon>
        <taxon>Neopterygii</taxon>
        <taxon>Teleostei</taxon>
        <taxon>Neoteleostei</taxon>
        <taxon>Acanthomorphata</taxon>
        <taxon>Zeiogadaria</taxon>
        <taxon>Gadariae</taxon>
        <taxon>Gadiformes</taxon>
        <taxon>Muraenolepidoidei</taxon>
        <taxon>Muraenolepididae</taxon>
        <taxon>Muraenolepis</taxon>
    </lineage>
</organism>
<dbReference type="OrthoDB" id="74412at2759"/>
<dbReference type="EMBL" id="JANIIK010000042">
    <property type="protein sequence ID" value="KAJ3606575.1"/>
    <property type="molecule type" value="Genomic_DNA"/>
</dbReference>
<dbReference type="PANTHER" id="PTHR12844:SF17">
    <property type="entry name" value="CONNECTOR ENHANCER OF KINASE SUPPRESSOR OF RAS 3"/>
    <property type="match status" value="1"/>
</dbReference>
<evidence type="ECO:0000259" key="2">
    <source>
        <dbReference type="PROSITE" id="PS50003"/>
    </source>
</evidence>
<gene>
    <name evidence="3" type="ORF">NHX12_026096</name>
</gene>
<reference evidence="3" key="1">
    <citation type="submission" date="2022-07" db="EMBL/GenBank/DDBJ databases">
        <title>Chromosome-level genome of Muraenolepis orangiensis.</title>
        <authorList>
            <person name="Kim J."/>
        </authorList>
    </citation>
    <scope>NUCLEOTIDE SEQUENCE</scope>
    <source>
        <strain evidence="3">KU_S4_2022</strain>
        <tissue evidence="3">Muscle</tissue>
    </source>
</reference>
<comment type="caution">
    <text evidence="3">The sequence shown here is derived from an EMBL/GenBank/DDBJ whole genome shotgun (WGS) entry which is preliminary data.</text>
</comment>
<dbReference type="InterPro" id="IPR051566">
    <property type="entry name" value="CNKSR"/>
</dbReference>
<feature type="domain" description="PH" evidence="2">
    <location>
        <begin position="13"/>
        <end position="112"/>
    </location>
</feature>
<evidence type="ECO:0000313" key="3">
    <source>
        <dbReference type="EMBL" id="KAJ3606575.1"/>
    </source>
</evidence>
<sequence length="332" mass="37750">MSRRHVSVREPRPADHQGWLQRQTGTQGILGSRWRRNWFVLKSGALYWYPSHKAEEAEGFLDLTDFTVQPIRSHWKRQVLQLSLRGLNMVVMAAESITEMSLWLDKLCAAILQTKAVHHSNNRVCPVPDCYRRVRERESDESVFYSCPHYTELPTVDSVIGNFPPPCFTSSPFFRHVLHSRHARRTSRRTSRTSTASTSRTSSSENSEAGSFLDLAAPDTEVGALRVPTPSHLTVKRRPDDTATSSSLLRLRETVYLVRILNPTLKTEEAADLLALEQALADPGRPADLKFCNWSRKFILLREIGRRTRPAGGARERWIPAAEEHRVAETSV</sequence>
<dbReference type="InterPro" id="IPR001849">
    <property type="entry name" value="PH_domain"/>
</dbReference>
<dbReference type="PANTHER" id="PTHR12844">
    <property type="entry name" value="CONNECTOR ENCHANCER OF KINASE SUPPRESSOR OF RAS"/>
    <property type="match status" value="1"/>
</dbReference>
<dbReference type="Gene3D" id="2.30.29.30">
    <property type="entry name" value="Pleckstrin-homology domain (PH domain)/Phosphotyrosine-binding domain (PTB)"/>
    <property type="match status" value="1"/>
</dbReference>
<name>A0A9Q0EJQ3_9TELE</name>
<dbReference type="Proteomes" id="UP001148018">
    <property type="component" value="Unassembled WGS sequence"/>
</dbReference>
<proteinExistence type="predicted"/>
<dbReference type="SMART" id="SM00233">
    <property type="entry name" value="PH"/>
    <property type="match status" value="1"/>
</dbReference>
<dbReference type="PROSITE" id="PS50003">
    <property type="entry name" value="PH_DOMAIN"/>
    <property type="match status" value="1"/>
</dbReference>
<evidence type="ECO:0000313" key="4">
    <source>
        <dbReference type="Proteomes" id="UP001148018"/>
    </source>
</evidence>
<evidence type="ECO:0000256" key="1">
    <source>
        <dbReference type="SAM" id="MobiDB-lite"/>
    </source>
</evidence>
<dbReference type="InterPro" id="IPR011993">
    <property type="entry name" value="PH-like_dom_sf"/>
</dbReference>
<dbReference type="SUPFAM" id="SSF50729">
    <property type="entry name" value="PH domain-like"/>
    <property type="match status" value="1"/>
</dbReference>
<keyword evidence="4" id="KW-1185">Reference proteome</keyword>
<feature type="compositionally biased region" description="Basic residues" evidence="1">
    <location>
        <begin position="180"/>
        <end position="191"/>
    </location>
</feature>
<dbReference type="AlphaFoldDB" id="A0A9Q0EJQ3"/>
<protein>
    <recommendedName>
        <fullName evidence="2">PH domain-containing protein</fullName>
    </recommendedName>
</protein>
<dbReference type="Pfam" id="PF00169">
    <property type="entry name" value="PH"/>
    <property type="match status" value="1"/>
</dbReference>
<accession>A0A9Q0EJQ3</accession>
<feature type="region of interest" description="Disordered" evidence="1">
    <location>
        <begin position="180"/>
        <end position="212"/>
    </location>
</feature>
<feature type="compositionally biased region" description="Low complexity" evidence="1">
    <location>
        <begin position="192"/>
        <end position="204"/>
    </location>
</feature>